<dbReference type="RefSeq" id="WP_054844935.1">
    <property type="nucleotide sequence ID" value="NZ_AP018929.1"/>
</dbReference>
<dbReference type="Gene3D" id="2.40.50.100">
    <property type="match status" value="1"/>
</dbReference>
<dbReference type="PANTHER" id="PTHR21321">
    <property type="entry name" value="PNAS-3 RELATED"/>
    <property type="match status" value="1"/>
</dbReference>
<keyword evidence="3 5" id="KW-0271">Exosome</keyword>
<evidence type="ECO:0000313" key="10">
    <source>
        <dbReference type="Proteomes" id="UP000325030"/>
    </source>
</evidence>
<dbReference type="InterPro" id="IPR012340">
    <property type="entry name" value="NA-bd_OB-fold"/>
</dbReference>
<keyword evidence="4 5" id="KW-0694">RNA-binding</keyword>
<dbReference type="STRING" id="1294262.GCA_001316085_00288"/>
<evidence type="ECO:0000256" key="2">
    <source>
        <dbReference type="ARBA" id="ARBA00022490"/>
    </source>
</evidence>
<dbReference type="SUPFAM" id="SSF54791">
    <property type="entry name" value="Eukaryotic type KH-domain (KH-domain type I)"/>
    <property type="match status" value="1"/>
</dbReference>
<dbReference type="InterPro" id="IPR026699">
    <property type="entry name" value="Exosome_RNA_bind1/RRP40/RRP4"/>
</dbReference>
<protein>
    <recommendedName>
        <fullName evidence="5">Exosome complex component Rrp4</fullName>
    </recommendedName>
</protein>
<keyword evidence="9" id="KW-1185">Reference proteome</keyword>
<dbReference type="OrthoDB" id="35160at2157"/>
<evidence type="ECO:0000256" key="5">
    <source>
        <dbReference type="HAMAP-Rule" id="MF_00623"/>
    </source>
</evidence>
<dbReference type="Pfam" id="PF22625">
    <property type="entry name" value="ECR1_N_2"/>
    <property type="match status" value="1"/>
</dbReference>
<dbReference type="Gene3D" id="2.40.50.140">
    <property type="entry name" value="Nucleic acid-binding proteins"/>
    <property type="match status" value="1"/>
</dbReference>
<dbReference type="SUPFAM" id="SSF50249">
    <property type="entry name" value="Nucleic acid-binding proteins"/>
    <property type="match status" value="1"/>
</dbReference>
<dbReference type="GO" id="GO:0071034">
    <property type="term" value="P:CUT catabolic process"/>
    <property type="evidence" value="ECO:0007669"/>
    <property type="project" value="TreeGrafter"/>
</dbReference>
<dbReference type="GO" id="GO:0034475">
    <property type="term" value="P:U4 snRNA 3'-end processing"/>
    <property type="evidence" value="ECO:0007669"/>
    <property type="project" value="TreeGrafter"/>
</dbReference>
<reference evidence="10" key="1">
    <citation type="submission" date="2018-09" db="EMBL/GenBank/DDBJ databases">
        <title>Complete Genome Sequencing of Sulfolobus sp. JCM 16834.</title>
        <authorList>
            <person name="Kato S."/>
            <person name="Itoh T."/>
            <person name="Ohkuma M."/>
        </authorList>
    </citation>
    <scope>NUCLEOTIDE SEQUENCE [LARGE SCALE GENOMIC DNA]</scope>
    <source>
        <strain evidence="10">IC-007</strain>
    </source>
</reference>
<dbReference type="SMART" id="SM00316">
    <property type="entry name" value="S1"/>
    <property type="match status" value="1"/>
</dbReference>
<dbReference type="InterPro" id="IPR048565">
    <property type="entry name" value="S1_RRP4"/>
</dbReference>
<dbReference type="Gene3D" id="3.30.1370.10">
    <property type="entry name" value="K Homology domain, type 1"/>
    <property type="match status" value="1"/>
</dbReference>
<reference evidence="7 9" key="2">
    <citation type="journal article" date="2020" name="Int. J. Syst. Evol. Microbiol.">
        <title>Sulfuracidifex tepidarius gen. nov., sp. nov. and transfer of Sulfolobus metallicus Huber and Stetter 1992 to the genus Sulfuracidifex as Sulfuracidifex metallicus comb. nov.</title>
        <authorList>
            <person name="Itoh T."/>
            <person name="Miura T."/>
            <person name="Sakai H.D."/>
            <person name="Kato S."/>
            <person name="Ohkuma M."/>
            <person name="Takashina T."/>
        </authorList>
    </citation>
    <scope>NUCLEOTIDE SEQUENCE [LARGE SCALE GENOMIC DNA]</scope>
    <source>
        <strain evidence="7 9">IC-006</strain>
        <strain evidence="8">IC-007</strain>
    </source>
</reference>
<dbReference type="InterPro" id="IPR003029">
    <property type="entry name" value="S1_domain"/>
</dbReference>
<dbReference type="KEGG" id="step:IC006_1729"/>
<dbReference type="InterPro" id="IPR054371">
    <property type="entry name" value="RRP4_N"/>
</dbReference>
<dbReference type="GO" id="GO:0071051">
    <property type="term" value="P:poly(A)-dependent snoRNA 3'-end processing"/>
    <property type="evidence" value="ECO:0007669"/>
    <property type="project" value="TreeGrafter"/>
</dbReference>
<dbReference type="NCBIfam" id="NF003181">
    <property type="entry name" value="PRK04163.1-1"/>
    <property type="match status" value="1"/>
</dbReference>
<dbReference type="Pfam" id="PF00575">
    <property type="entry name" value="S1"/>
    <property type="match status" value="1"/>
</dbReference>
<dbReference type="GO" id="GO:0000467">
    <property type="term" value="P:exonucleolytic trimming to generate mature 3'-end of 5.8S rRNA from tricistronic rRNA transcript (SSU-rRNA, 5.8S rRNA, LSU-rRNA)"/>
    <property type="evidence" value="ECO:0007669"/>
    <property type="project" value="TreeGrafter"/>
</dbReference>
<evidence type="ECO:0000313" key="9">
    <source>
        <dbReference type="Proteomes" id="UP000322983"/>
    </source>
</evidence>
<dbReference type="InterPro" id="IPR004088">
    <property type="entry name" value="KH_dom_type_1"/>
</dbReference>
<dbReference type="EMBL" id="AP018929">
    <property type="protein sequence ID" value="BBG24417.1"/>
    <property type="molecule type" value="Genomic_DNA"/>
</dbReference>
<feature type="domain" description="S1 motif" evidence="6">
    <location>
        <begin position="70"/>
        <end position="141"/>
    </location>
</feature>
<dbReference type="HAMAP" id="MF_00623">
    <property type="entry name" value="Exosome_Rrp4"/>
    <property type="match status" value="1"/>
</dbReference>
<evidence type="ECO:0000256" key="4">
    <source>
        <dbReference type="ARBA" id="ARBA00022884"/>
    </source>
</evidence>
<organism evidence="7 9">
    <name type="scientific">Sulfuracidifex tepidarius</name>
    <dbReference type="NCBI Taxonomy" id="1294262"/>
    <lineage>
        <taxon>Archaea</taxon>
        <taxon>Thermoproteota</taxon>
        <taxon>Thermoprotei</taxon>
        <taxon>Sulfolobales</taxon>
        <taxon>Sulfolobaceae</taxon>
        <taxon>Sulfuracidifex</taxon>
    </lineage>
</organism>
<dbReference type="Pfam" id="PF00013">
    <property type="entry name" value="KH_1"/>
    <property type="match status" value="1"/>
</dbReference>
<dbReference type="InterPro" id="IPR023474">
    <property type="entry name" value="Rrp4"/>
</dbReference>
<accession>A0A510E3S7</accession>
<dbReference type="Proteomes" id="UP000325030">
    <property type="component" value="Chromosome"/>
</dbReference>
<comment type="subcellular location">
    <subcellularLocation>
        <location evidence="5">Cytoplasm</location>
    </subcellularLocation>
</comment>
<dbReference type="PROSITE" id="PS50126">
    <property type="entry name" value="S1"/>
    <property type="match status" value="1"/>
</dbReference>
<dbReference type="Proteomes" id="UP000322983">
    <property type="component" value="Chromosome"/>
</dbReference>
<dbReference type="GO" id="GO:0008143">
    <property type="term" value="F:poly(A) binding"/>
    <property type="evidence" value="ECO:0007669"/>
    <property type="project" value="InterPro"/>
</dbReference>
<gene>
    <name evidence="5" type="primary">rrp4</name>
    <name evidence="7" type="ORF">IC006_1729</name>
    <name evidence="8" type="ORF">IC007_1707</name>
</gene>
<comment type="function">
    <text evidence="5">Non-catalytic component of the exosome, which is a complex involved in RNA degradation. Increases the RNA binding and the efficiency of RNA degradation. Confers strong poly(A) specificity to the exosome.</text>
</comment>
<name>A0A510DW39_9CREN</name>
<sequence>MSQQKILVESRSIVVPGDVIAEGDFRLSWSPYFLKVGEKFISTVVGMVNVKENSFEVIPLEGSFYYPKVGDIVIALVKDIEPYGWTTDIKAPYSAYLPASSLLGRPVNSGEEIRKFMDVGDYVIAKVEEFDRTTDPILSVKGGKELGRINSGIVIDFMPNKVARIIGKGRNMIDTLSSETGCNIFVTQNGRLLAKCPSKVSEELLIFAIRTIEAESHIKGLTDKIKQLIREKAGGMSASNAETKVNS</sequence>
<dbReference type="GeneID" id="41718043"/>
<dbReference type="AlphaFoldDB" id="A0A510DW39"/>
<evidence type="ECO:0000313" key="7">
    <source>
        <dbReference type="EMBL" id="BBG24417.1"/>
    </source>
</evidence>
<dbReference type="CDD" id="cd05789">
    <property type="entry name" value="S1_Rrp4"/>
    <property type="match status" value="1"/>
</dbReference>
<dbReference type="PANTHER" id="PTHR21321:SF4">
    <property type="entry name" value="EXOSOME COMPLEX COMPONENT RRP4"/>
    <property type="match status" value="1"/>
</dbReference>
<proteinExistence type="inferred from homology"/>
<keyword evidence="2 5" id="KW-0963">Cytoplasm</keyword>
<dbReference type="SUPFAM" id="SSF110324">
    <property type="entry name" value="Ribosomal L27 protein-like"/>
    <property type="match status" value="1"/>
</dbReference>
<dbReference type="CDD" id="cd22524">
    <property type="entry name" value="KH-I_Rrp4_prokar"/>
    <property type="match status" value="1"/>
</dbReference>
<dbReference type="InterPro" id="IPR036612">
    <property type="entry name" value="KH_dom_type_1_sf"/>
</dbReference>
<dbReference type="GO" id="GO:0005737">
    <property type="term" value="C:cytoplasm"/>
    <property type="evidence" value="ECO:0007669"/>
    <property type="project" value="UniProtKB-SubCell"/>
</dbReference>
<evidence type="ECO:0000256" key="1">
    <source>
        <dbReference type="ARBA" id="ARBA00009155"/>
    </source>
</evidence>
<comment type="subunit">
    <text evidence="5">Component of the archaeal exosome complex. Forms a trimer of Rrp4 and/or Csl4 subunits. The trimer associates with an hexameric ring-like arrangement composed of 3 Rrp41-Rrp42 heterodimers.</text>
</comment>
<accession>A0A510DW39</accession>
<dbReference type="EMBL" id="AP018930">
    <property type="protein sequence ID" value="BBG27175.1"/>
    <property type="molecule type" value="Genomic_DNA"/>
</dbReference>
<evidence type="ECO:0000259" key="6">
    <source>
        <dbReference type="PROSITE" id="PS50126"/>
    </source>
</evidence>
<comment type="similarity">
    <text evidence="1 5">Belongs to the RRP4 family.</text>
</comment>
<evidence type="ECO:0000256" key="3">
    <source>
        <dbReference type="ARBA" id="ARBA00022835"/>
    </source>
</evidence>
<dbReference type="GO" id="GO:0000178">
    <property type="term" value="C:exosome (RNase complex)"/>
    <property type="evidence" value="ECO:0007669"/>
    <property type="project" value="UniProtKB-KW"/>
</dbReference>
<evidence type="ECO:0000313" key="8">
    <source>
        <dbReference type="EMBL" id="BBG27175.1"/>
    </source>
</evidence>